<feature type="transmembrane region" description="Helical" evidence="6">
    <location>
        <begin position="267"/>
        <end position="286"/>
    </location>
</feature>
<dbReference type="PANTHER" id="PTHR33406:SF13">
    <property type="entry name" value="MEMBRANE PROTEIN YDFJ"/>
    <property type="match status" value="1"/>
</dbReference>
<dbReference type="SUPFAM" id="SSF69593">
    <property type="entry name" value="Glycerol-3-phosphate (1)-acyltransferase"/>
    <property type="match status" value="1"/>
</dbReference>
<evidence type="ECO:0000256" key="4">
    <source>
        <dbReference type="ARBA" id="ARBA00022989"/>
    </source>
</evidence>
<dbReference type="InterPro" id="IPR050545">
    <property type="entry name" value="Mycobact_MmpL"/>
</dbReference>
<feature type="domain" description="Phospholipid/glycerol acyltransferase" evidence="7">
    <location>
        <begin position="895"/>
        <end position="1004"/>
    </location>
</feature>
<feature type="transmembrane region" description="Helical" evidence="6">
    <location>
        <begin position="292"/>
        <end position="313"/>
    </location>
</feature>
<proteinExistence type="predicted"/>
<evidence type="ECO:0000256" key="5">
    <source>
        <dbReference type="ARBA" id="ARBA00023136"/>
    </source>
</evidence>
<dbReference type="Gene3D" id="3.40.50.150">
    <property type="entry name" value="Vaccinia Virus protein VP39"/>
    <property type="match status" value="1"/>
</dbReference>
<gene>
    <name evidence="8" type="ORF">OO013_15965</name>
</gene>
<feature type="transmembrane region" description="Helical" evidence="6">
    <location>
        <begin position="20"/>
        <end position="39"/>
    </location>
</feature>
<dbReference type="RefSeq" id="WP_266057944.1">
    <property type="nucleotide sequence ID" value="NZ_JAPFQN010000009.1"/>
</dbReference>
<name>A0ABT3RW36_9BACT</name>
<feature type="transmembrane region" description="Helical" evidence="6">
    <location>
        <begin position="385"/>
        <end position="408"/>
    </location>
</feature>
<dbReference type="Pfam" id="PF03176">
    <property type="entry name" value="MMPL"/>
    <property type="match status" value="2"/>
</dbReference>
<dbReference type="SUPFAM" id="SSF82866">
    <property type="entry name" value="Multidrug efflux transporter AcrB transmembrane domain"/>
    <property type="match status" value="2"/>
</dbReference>
<dbReference type="SUPFAM" id="SSF53335">
    <property type="entry name" value="S-adenosyl-L-methionine-dependent methyltransferases"/>
    <property type="match status" value="1"/>
</dbReference>
<protein>
    <submittedName>
        <fullName evidence="8">MMPL family transporter</fullName>
    </submittedName>
</protein>
<reference evidence="8 9" key="1">
    <citation type="submission" date="2022-11" db="EMBL/GenBank/DDBJ databases">
        <title>The characterization of three novel Bacteroidetes species and genomic analysis of their roles in tidal elemental geochemical cycles.</title>
        <authorList>
            <person name="Ma K."/>
        </authorList>
    </citation>
    <scope>NUCLEOTIDE SEQUENCE [LARGE SCALE GENOMIC DNA]</scope>
    <source>
        <strain evidence="8 9">M17</strain>
    </source>
</reference>
<keyword evidence="2" id="KW-1003">Cell membrane</keyword>
<feature type="transmembrane region" description="Helical" evidence="6">
    <location>
        <begin position="779"/>
        <end position="803"/>
    </location>
</feature>
<evidence type="ECO:0000256" key="2">
    <source>
        <dbReference type="ARBA" id="ARBA00022475"/>
    </source>
</evidence>
<accession>A0ABT3RW36</accession>
<feature type="transmembrane region" description="Helical" evidence="6">
    <location>
        <begin position="713"/>
        <end position="734"/>
    </location>
</feature>
<dbReference type="InterPro" id="IPR029063">
    <property type="entry name" value="SAM-dependent_MTases_sf"/>
</dbReference>
<dbReference type="Gene3D" id="1.20.1640.10">
    <property type="entry name" value="Multidrug efflux transporter AcrB transmembrane domain"/>
    <property type="match status" value="2"/>
</dbReference>
<dbReference type="InterPro" id="IPR041698">
    <property type="entry name" value="Methyltransf_25"/>
</dbReference>
<dbReference type="CDD" id="cd07989">
    <property type="entry name" value="LPLAT_AGPAT-like"/>
    <property type="match status" value="1"/>
</dbReference>
<feature type="transmembrane region" description="Helical" evidence="6">
    <location>
        <begin position="439"/>
        <end position="455"/>
    </location>
</feature>
<keyword evidence="5 6" id="KW-0472">Membrane</keyword>
<feature type="transmembrane region" description="Helical" evidence="6">
    <location>
        <begin position="754"/>
        <end position="772"/>
    </location>
</feature>
<dbReference type="InterPro" id="IPR004869">
    <property type="entry name" value="MMPL_dom"/>
</dbReference>
<dbReference type="PANTHER" id="PTHR33406">
    <property type="entry name" value="MEMBRANE PROTEIN MJ1562-RELATED"/>
    <property type="match status" value="1"/>
</dbReference>
<evidence type="ECO:0000256" key="3">
    <source>
        <dbReference type="ARBA" id="ARBA00022692"/>
    </source>
</evidence>
<feature type="transmembrane region" description="Helical" evidence="6">
    <location>
        <begin position="320"/>
        <end position="340"/>
    </location>
</feature>
<dbReference type="EMBL" id="JAPFQN010000009">
    <property type="protein sequence ID" value="MCX2745375.1"/>
    <property type="molecule type" value="Genomic_DNA"/>
</dbReference>
<dbReference type="Pfam" id="PF01553">
    <property type="entry name" value="Acyltransferase"/>
    <property type="match status" value="1"/>
</dbReference>
<keyword evidence="4 6" id="KW-1133">Transmembrane helix</keyword>
<dbReference type="Pfam" id="PF13649">
    <property type="entry name" value="Methyltransf_25"/>
    <property type="match status" value="1"/>
</dbReference>
<feature type="transmembrane region" description="Helical" evidence="6">
    <location>
        <begin position="360"/>
        <end position="378"/>
    </location>
</feature>
<comment type="caution">
    <text evidence="8">The sequence shown here is derived from an EMBL/GenBank/DDBJ whole genome shotgun (WGS) entry which is preliminary data.</text>
</comment>
<sequence length="1279" mass="144646">MNNFFYLFYLKTRQHKKTFLGGISFIVVALGLIATQIKLEENILNLIPQDDTIIEAESVFSKLKMNEQLVAHVYVDSTAELSADQLIKKANEIADTVSIAGEDLIDSIRIEFSDAAIGRLYDYYIENIPYYLSKDDYSRLDSQITDEGINKTLSSGIRTLMSPVSVVTKEYLLKDPFGLASGPLKSTREFNRGGQIELYQNHLISEDQRHLIFFIDLKYPSSETENNGKLIKILDDLTESVDTPYHFEYFGKAAVAVGNAQRIKKDILLTVNLALIVLFVFVGLFYRNLHSFFLILLPGAFGALVGIALLVLIRPAISAISLGIGSVLVGVTLDFALHFITHSKHESNVKRLFSDISLPIIISSLTTSSAFFCLLFIGSRALQDLGLFAGISVLSAALFTLTVIPHLVVNKKRDENKSSNLIQRIMNKIASYQFYKSKAILVLVALITVVSLFTWKNYEFESDMMELNYMRPELEHYQDNLNSISDFTLNNVYLVTSGDDIWSAIDRNEDLLRVINSAKEDSLIIDVISVNEIIPTTNEQQIKEQEWNKFWDQRSKSRLINKLDSQAVKIGFAANTFDSFTELIKDDYNGISAEDAKRFLDIFGGNFLINYDDKVGVVTNVKLSDANKARFIDRVEGIPGVVILDKSYFTRRLVSLLNEDFSFLVNISLIVVFIIILLSYGRIELAVITFAPIALSWLWTLGLMGLFGLKFNIVNIIISTFIFGLGIDYSIFMVRGLTQKYKYDKDDQVSFKQSIILSALSTLIGIGVLIFAEHPALKSIAFLAITGIVSVVVLTFIIPPVLYDLLIQSRKDKGRIPFTLSKILNTLFEFVLFVLGCFILSLLIPVLRIPIGDKKKKKLFFHKALQGFCKVIIFSAFSVKKNKIDLDNLNFDKPSVIIANHHSFIDILAVLTLSHKLVLVTNEWVYNSPIFGRIVRYADFILASDGIEDQSAKIQSLIDDGYSIFIFPEGTRQPGFKLSRFKKGAFYLAEQFKLDIQPVILHGTNYLLPKKDGFFLKSGTLTIKALPRIFHDDNAFGNGYSERTKKISKYFKEEYGKVRASLEKPEFFKDIMISNYIYKGPVLEWYLKVKNSLEGNYSLFHKLLPNEGKVVDVGCGYGLMTYALGYSSPDREITAIDYDEEKIAVARNCPDRPENIQFFERDVVEYNYQEADAFIVSDVLHYIKPEKQQLLLNNILEKLLPGGLIIIRDGDSEKENRHNGTKMTEVFSTKSGFNKTANELNYISGSMMKSFAQKNNLKLEIIDNTKLTSNTVFVMKKSI</sequence>
<feature type="transmembrane region" description="Helical" evidence="6">
    <location>
        <begin position="686"/>
        <end position="706"/>
    </location>
</feature>
<dbReference type="Proteomes" id="UP001209885">
    <property type="component" value="Unassembled WGS sequence"/>
</dbReference>
<feature type="transmembrane region" description="Helical" evidence="6">
    <location>
        <begin position="661"/>
        <end position="680"/>
    </location>
</feature>
<evidence type="ECO:0000313" key="9">
    <source>
        <dbReference type="Proteomes" id="UP001209885"/>
    </source>
</evidence>
<evidence type="ECO:0000259" key="7">
    <source>
        <dbReference type="SMART" id="SM00563"/>
    </source>
</evidence>
<comment type="subcellular location">
    <subcellularLocation>
        <location evidence="1">Cell membrane</location>
        <topology evidence="1">Multi-pass membrane protein</topology>
    </subcellularLocation>
</comment>
<dbReference type="CDD" id="cd02440">
    <property type="entry name" value="AdoMet_MTases"/>
    <property type="match status" value="1"/>
</dbReference>
<keyword evidence="9" id="KW-1185">Reference proteome</keyword>
<evidence type="ECO:0000256" key="6">
    <source>
        <dbReference type="SAM" id="Phobius"/>
    </source>
</evidence>
<feature type="transmembrane region" description="Helical" evidence="6">
    <location>
        <begin position="823"/>
        <end position="847"/>
    </location>
</feature>
<dbReference type="InterPro" id="IPR002123">
    <property type="entry name" value="Plipid/glycerol_acylTrfase"/>
</dbReference>
<dbReference type="SMART" id="SM00563">
    <property type="entry name" value="PlsC"/>
    <property type="match status" value="1"/>
</dbReference>
<evidence type="ECO:0000256" key="1">
    <source>
        <dbReference type="ARBA" id="ARBA00004651"/>
    </source>
</evidence>
<evidence type="ECO:0000313" key="8">
    <source>
        <dbReference type="EMBL" id="MCX2745375.1"/>
    </source>
</evidence>
<organism evidence="8 9">
    <name type="scientific">Mangrovivirga halotolerans</name>
    <dbReference type="NCBI Taxonomy" id="2993936"/>
    <lineage>
        <taxon>Bacteria</taxon>
        <taxon>Pseudomonadati</taxon>
        <taxon>Bacteroidota</taxon>
        <taxon>Cytophagia</taxon>
        <taxon>Cytophagales</taxon>
        <taxon>Mangrovivirgaceae</taxon>
        <taxon>Mangrovivirga</taxon>
    </lineage>
</organism>
<keyword evidence="3 6" id="KW-0812">Transmembrane</keyword>